<dbReference type="EMBL" id="JAFMOF010000002">
    <property type="protein sequence ID" value="MBO0654060.1"/>
    <property type="molecule type" value="Genomic_DNA"/>
</dbReference>
<protein>
    <submittedName>
        <fullName evidence="1">Uncharacterized protein</fullName>
    </submittedName>
</protein>
<accession>A0A939JR89</accession>
<comment type="caution">
    <text evidence="1">The sequence shown here is derived from an EMBL/GenBank/DDBJ whole genome shotgun (WGS) entry which is preliminary data.</text>
</comment>
<organism evidence="1 2">
    <name type="scientific">Streptomyces triculaminicus</name>
    <dbReference type="NCBI Taxonomy" id="2816232"/>
    <lineage>
        <taxon>Bacteria</taxon>
        <taxon>Bacillati</taxon>
        <taxon>Actinomycetota</taxon>
        <taxon>Actinomycetes</taxon>
        <taxon>Kitasatosporales</taxon>
        <taxon>Streptomycetaceae</taxon>
        <taxon>Streptomyces</taxon>
    </lineage>
</organism>
<reference evidence="1" key="1">
    <citation type="submission" date="2021-03" db="EMBL/GenBank/DDBJ databases">
        <title>Streptomyces strains.</title>
        <authorList>
            <person name="Lund M.B."/>
            <person name="Toerring T."/>
        </authorList>
    </citation>
    <scope>NUCLEOTIDE SEQUENCE</scope>
    <source>
        <strain evidence="1">JCM 4242</strain>
    </source>
</reference>
<evidence type="ECO:0000313" key="2">
    <source>
        <dbReference type="Proteomes" id="UP000664781"/>
    </source>
</evidence>
<keyword evidence="2" id="KW-1185">Reference proteome</keyword>
<dbReference type="Proteomes" id="UP000664781">
    <property type="component" value="Unassembled WGS sequence"/>
</dbReference>
<dbReference type="AlphaFoldDB" id="A0A939JR89"/>
<dbReference type="RefSeq" id="WP_207247452.1">
    <property type="nucleotide sequence ID" value="NZ_JAFMOF010000002.1"/>
</dbReference>
<sequence>MTYTEAFPAAVTFTGADEGRWTPLTSVTIAPAAYDRVAVIKAMAWAAFSGDTPESVSLRVREGSANELAVMFRAPAWASAGGTDTVTMHPVPAGTTVTYAMDFTFRSEAGQDTAGMRLKISPDRPHDTYLRVALHPRENR</sequence>
<evidence type="ECO:0000313" key="1">
    <source>
        <dbReference type="EMBL" id="MBO0654060.1"/>
    </source>
</evidence>
<proteinExistence type="predicted"/>
<gene>
    <name evidence="1" type="ORF">J1792_15145</name>
</gene>
<name>A0A939JR89_9ACTN</name>